<organism evidence="1 2">
    <name type="scientific">Panagrolaimus sp. ES5</name>
    <dbReference type="NCBI Taxonomy" id="591445"/>
    <lineage>
        <taxon>Eukaryota</taxon>
        <taxon>Metazoa</taxon>
        <taxon>Ecdysozoa</taxon>
        <taxon>Nematoda</taxon>
        <taxon>Chromadorea</taxon>
        <taxon>Rhabditida</taxon>
        <taxon>Tylenchina</taxon>
        <taxon>Panagrolaimomorpha</taxon>
        <taxon>Panagrolaimoidea</taxon>
        <taxon>Panagrolaimidae</taxon>
        <taxon>Panagrolaimus</taxon>
    </lineage>
</organism>
<dbReference type="WBParaSite" id="ES5_v2.g14551.t1">
    <property type="protein sequence ID" value="ES5_v2.g14551.t1"/>
    <property type="gene ID" value="ES5_v2.g14551"/>
</dbReference>
<dbReference type="Proteomes" id="UP000887579">
    <property type="component" value="Unplaced"/>
</dbReference>
<protein>
    <submittedName>
        <fullName evidence="2">Transthyretin-like family protein</fullName>
    </submittedName>
</protein>
<sequence length="121" mass="14070">MRFIFGILLFIALIAAIFANEQTVKVKGQVICNKIPVRNVLVQLRETDTFDPDDTLAYQRTDKDGNFRLTGTENEFTPIRPYLRKCHRLTDIPIPKKFINNDEYVLDPLNLNGYEYTEICN</sequence>
<evidence type="ECO:0000313" key="1">
    <source>
        <dbReference type="Proteomes" id="UP000887579"/>
    </source>
</evidence>
<proteinExistence type="predicted"/>
<evidence type="ECO:0000313" key="2">
    <source>
        <dbReference type="WBParaSite" id="ES5_v2.g14551.t1"/>
    </source>
</evidence>
<accession>A0AC34FBH8</accession>
<name>A0AC34FBH8_9BILA</name>
<reference evidence="2" key="1">
    <citation type="submission" date="2022-11" db="UniProtKB">
        <authorList>
            <consortium name="WormBaseParasite"/>
        </authorList>
    </citation>
    <scope>IDENTIFICATION</scope>
</reference>